<keyword evidence="2" id="KW-1185">Reference proteome</keyword>
<comment type="caution">
    <text evidence="1">The sequence shown here is derived from an EMBL/GenBank/DDBJ whole genome shotgun (WGS) entry which is preliminary data.</text>
</comment>
<name>A0AA41Y944_9BACT</name>
<evidence type="ECO:0000313" key="1">
    <source>
        <dbReference type="EMBL" id="MCW0483502.1"/>
    </source>
</evidence>
<organism evidence="1 2">
    <name type="scientific">Gaoshiqia sediminis</name>
    <dbReference type="NCBI Taxonomy" id="2986998"/>
    <lineage>
        <taxon>Bacteria</taxon>
        <taxon>Pseudomonadati</taxon>
        <taxon>Bacteroidota</taxon>
        <taxon>Bacteroidia</taxon>
        <taxon>Marinilabiliales</taxon>
        <taxon>Prolixibacteraceae</taxon>
        <taxon>Gaoshiqia</taxon>
    </lineage>
</organism>
<proteinExistence type="predicted"/>
<dbReference type="EMBL" id="JAPAAF010000017">
    <property type="protein sequence ID" value="MCW0483502.1"/>
    <property type="molecule type" value="Genomic_DNA"/>
</dbReference>
<accession>A0AA41Y944</accession>
<sequence>MKKKKTFTATFPGIGKVKISKERAERILWLQKVIRERKEKESRINIK</sequence>
<evidence type="ECO:0000313" key="2">
    <source>
        <dbReference type="Proteomes" id="UP001163821"/>
    </source>
</evidence>
<dbReference type="RefSeq" id="WP_282592103.1">
    <property type="nucleotide sequence ID" value="NZ_JAPAAF010000017.1"/>
</dbReference>
<protein>
    <submittedName>
        <fullName evidence="1">Uncharacterized protein</fullName>
    </submittedName>
</protein>
<dbReference type="Proteomes" id="UP001163821">
    <property type="component" value="Unassembled WGS sequence"/>
</dbReference>
<reference evidence="1" key="1">
    <citation type="submission" date="2022-10" db="EMBL/GenBank/DDBJ databases">
        <title>Gaoshiqiia sediminis gen. nov., sp. nov., isolated from coastal sediment.</title>
        <authorList>
            <person name="Yu W.X."/>
            <person name="Mu D.S."/>
            <person name="Du J.Z."/>
            <person name="Liang Y.Q."/>
        </authorList>
    </citation>
    <scope>NUCLEOTIDE SEQUENCE</scope>
    <source>
        <strain evidence="1">A06</strain>
    </source>
</reference>
<gene>
    <name evidence="1" type="ORF">N2K84_12230</name>
</gene>
<dbReference type="AlphaFoldDB" id="A0AA41Y944"/>